<accession>A0AB38PIC1</accession>
<dbReference type="RefSeq" id="WP_107611208.1">
    <property type="nucleotide sequence ID" value="NZ_CP142094.1"/>
</dbReference>
<proteinExistence type="inferred from homology"/>
<name>A0AB38PIC1_STAHA</name>
<keyword evidence="3" id="KW-0813">Transport</keyword>
<dbReference type="Gene3D" id="3.40.50.1980">
    <property type="entry name" value="Nitrogenase molybdenum iron protein domain"/>
    <property type="match status" value="2"/>
</dbReference>
<dbReference type="PROSITE" id="PS51257">
    <property type="entry name" value="PROKAR_LIPOPROTEIN"/>
    <property type="match status" value="1"/>
</dbReference>
<evidence type="ECO:0000313" key="9">
    <source>
        <dbReference type="Proteomes" id="UP000316594"/>
    </source>
</evidence>
<dbReference type="InterPro" id="IPR051313">
    <property type="entry name" value="Bact_iron-sidero_bind"/>
</dbReference>
<feature type="region of interest" description="Disordered" evidence="5">
    <location>
        <begin position="23"/>
        <end position="43"/>
    </location>
</feature>
<reference evidence="8 9" key="1">
    <citation type="submission" date="2019-07" db="EMBL/GenBank/DDBJ databases">
        <title>Genome Sequencing and Assembly of Staphylococcus haemolyticus SDA2.</title>
        <authorList>
            <person name="Emmons C.B."/>
            <person name="Park C."/>
            <person name="Sevigny J.L."/>
            <person name="Andam C."/>
        </authorList>
    </citation>
    <scope>NUCLEOTIDE SEQUENCE [LARGE SCALE GENOMIC DNA]</scope>
    <source>
        <strain evidence="8 9">SDA2</strain>
    </source>
</reference>
<evidence type="ECO:0000256" key="2">
    <source>
        <dbReference type="ARBA" id="ARBA00008814"/>
    </source>
</evidence>
<dbReference type="AlphaFoldDB" id="A0AB38PIC1"/>
<comment type="caution">
    <text evidence="8">The sequence shown here is derived from an EMBL/GenBank/DDBJ whole genome shotgun (WGS) entry which is preliminary data.</text>
</comment>
<dbReference type="PANTHER" id="PTHR30532:SF26">
    <property type="entry name" value="IRON(3+)-HYDROXAMATE-BINDING PROTEIN FHUD"/>
    <property type="match status" value="1"/>
</dbReference>
<feature type="domain" description="Fe/B12 periplasmic-binding" evidence="7">
    <location>
        <begin position="53"/>
        <end position="305"/>
    </location>
</feature>
<dbReference type="GO" id="GO:1901678">
    <property type="term" value="P:iron coordination entity transport"/>
    <property type="evidence" value="ECO:0007669"/>
    <property type="project" value="UniProtKB-ARBA"/>
</dbReference>
<evidence type="ECO:0000256" key="3">
    <source>
        <dbReference type="ARBA" id="ARBA00022448"/>
    </source>
</evidence>
<sequence length="307" mass="34301">MRKLLALALVFILALAACGNNGDNSNSKDAKEDTKSYTTDDGKKVKIPKNPKRIVVLGTTYAGGLKELDANIQAVAKNVDDSSVLKDKFKDVKKIDPENVEAVAKEKPDLIITYNTDKNLKKLKKIAPTVAFDYMKHDYKEQHLELGKIIGKKDKAQKWVDQWEDKTKDDGKEIKDAIGKDATVSIIKDFDKKIYVLGKTYGHGSEVLYDSFGLKMPSKVESATKKEDLADISAEQIPEMAGDYVVTPVAKGAELSFANKDVWKNTDAVKKGQTFKVDEGIYWLNDPYSLDYERKDLKKKLLDSANK</sequence>
<feature type="chain" id="PRO_5044256768" evidence="6">
    <location>
        <begin position="20"/>
        <end position="307"/>
    </location>
</feature>
<dbReference type="Proteomes" id="UP000316594">
    <property type="component" value="Unassembled WGS sequence"/>
</dbReference>
<feature type="compositionally biased region" description="Basic and acidic residues" evidence="5">
    <location>
        <begin position="26"/>
        <end position="43"/>
    </location>
</feature>
<dbReference type="InterPro" id="IPR002491">
    <property type="entry name" value="ABC_transptr_periplasmic_BD"/>
</dbReference>
<dbReference type="GO" id="GO:0030288">
    <property type="term" value="C:outer membrane-bounded periplasmic space"/>
    <property type="evidence" value="ECO:0007669"/>
    <property type="project" value="TreeGrafter"/>
</dbReference>
<dbReference type="SUPFAM" id="SSF53807">
    <property type="entry name" value="Helical backbone' metal receptor"/>
    <property type="match status" value="1"/>
</dbReference>
<evidence type="ECO:0000256" key="5">
    <source>
        <dbReference type="SAM" id="MobiDB-lite"/>
    </source>
</evidence>
<dbReference type="PANTHER" id="PTHR30532">
    <property type="entry name" value="IRON III DICITRATE-BINDING PERIPLASMIC PROTEIN"/>
    <property type="match status" value="1"/>
</dbReference>
<evidence type="ECO:0000259" key="7">
    <source>
        <dbReference type="PROSITE" id="PS50983"/>
    </source>
</evidence>
<organism evidence="8 9">
    <name type="scientific">Staphylococcus haemolyticus</name>
    <dbReference type="NCBI Taxonomy" id="1283"/>
    <lineage>
        <taxon>Bacteria</taxon>
        <taxon>Bacillati</taxon>
        <taxon>Bacillota</taxon>
        <taxon>Bacilli</taxon>
        <taxon>Bacillales</taxon>
        <taxon>Staphylococcaceae</taxon>
        <taxon>Staphylococcus</taxon>
    </lineage>
</organism>
<dbReference type="PROSITE" id="PS50983">
    <property type="entry name" value="FE_B12_PBP"/>
    <property type="match status" value="1"/>
</dbReference>
<feature type="signal peptide" evidence="6">
    <location>
        <begin position="1"/>
        <end position="19"/>
    </location>
</feature>
<evidence type="ECO:0000313" key="8">
    <source>
        <dbReference type="EMBL" id="TRL78608.1"/>
    </source>
</evidence>
<gene>
    <name evidence="8" type="ORF">FNL11_03255</name>
</gene>
<dbReference type="EMBL" id="VJMP01000002">
    <property type="protein sequence ID" value="TRL78608.1"/>
    <property type="molecule type" value="Genomic_DNA"/>
</dbReference>
<evidence type="ECO:0000256" key="1">
    <source>
        <dbReference type="ARBA" id="ARBA00004196"/>
    </source>
</evidence>
<comment type="subcellular location">
    <subcellularLocation>
        <location evidence="1">Cell envelope</location>
    </subcellularLocation>
</comment>
<evidence type="ECO:0000256" key="6">
    <source>
        <dbReference type="SAM" id="SignalP"/>
    </source>
</evidence>
<comment type="similarity">
    <text evidence="2">Belongs to the bacterial solute-binding protein 8 family.</text>
</comment>
<protein>
    <submittedName>
        <fullName evidence="8">ABC transporter substrate-binding protein</fullName>
    </submittedName>
</protein>
<dbReference type="Pfam" id="PF01497">
    <property type="entry name" value="Peripla_BP_2"/>
    <property type="match status" value="1"/>
</dbReference>
<keyword evidence="4 6" id="KW-0732">Signal</keyword>
<evidence type="ECO:0000256" key="4">
    <source>
        <dbReference type="ARBA" id="ARBA00022729"/>
    </source>
</evidence>